<feature type="domain" description="Right handed beta helix" evidence="2">
    <location>
        <begin position="205"/>
        <end position="343"/>
    </location>
</feature>
<dbReference type="SUPFAM" id="SSF51126">
    <property type="entry name" value="Pectin lyase-like"/>
    <property type="match status" value="1"/>
</dbReference>
<reference evidence="3" key="1">
    <citation type="submission" date="2021-01" db="EMBL/GenBank/DDBJ databases">
        <authorList>
            <person name="Corre E."/>
            <person name="Pelletier E."/>
            <person name="Niang G."/>
            <person name="Scheremetjew M."/>
            <person name="Finn R."/>
            <person name="Kale V."/>
            <person name="Holt S."/>
            <person name="Cochrane G."/>
            <person name="Meng A."/>
            <person name="Brown T."/>
            <person name="Cohen L."/>
        </authorList>
    </citation>
    <scope>NUCLEOTIDE SEQUENCE</scope>
    <source>
        <strain evidence="3">CCMP 2712</strain>
    </source>
</reference>
<keyword evidence="1" id="KW-0732">Signal</keyword>
<protein>
    <recommendedName>
        <fullName evidence="2">Right handed beta helix domain-containing protein</fullName>
    </recommendedName>
</protein>
<evidence type="ECO:0000259" key="2">
    <source>
        <dbReference type="Pfam" id="PF13229"/>
    </source>
</evidence>
<sequence length="459" mass="50652">MNSNFVTEILCSVSFLVYLTAAASCSFEQSHRVSHRRAAISQSEHGGGIRLRGGEDGKSETIVVPTDCKGVAEAVKLACGQLKRYVTMPSEMEREAGKILDPDINNYGEAVLPETYEWTPASGQKIRVKCGEYEWGGWSDRKQCFKDPQALIIRSHLDFRGEDGVCCDGEWLMALGSSGIFKDVMLLSTHHMPGVGGGLTLNIGDGDWRIENCQLKVFPGPLTGVLAASGNSRVSLLDCILLPVELTNIGTHGYGMFAWGQSVVKFVGCEVQDFQVGADVSFNASVVFERSCCSSCCFLTPSSCDVSHNRFAIYLHDEAHVSMSNCTLTQNHKSAFCVGHHGKDRASLALRNVSLLGNKLWSDDDRPKTLVEENVVIDLENFSLPVVYRDTNFTIAHVDQTFDEESEAERAFLHEYMTNITMNITSLHPLQEPINWTLAYPFDDLGRRIRLNLTSKSSG</sequence>
<dbReference type="Pfam" id="PF13229">
    <property type="entry name" value="Beta_helix"/>
    <property type="match status" value="1"/>
</dbReference>
<dbReference type="EMBL" id="HBKN01005061">
    <property type="protein sequence ID" value="CAE2257441.1"/>
    <property type="molecule type" value="Transcribed_RNA"/>
</dbReference>
<accession>A0A7S4JAF0</accession>
<name>A0A7S4JAF0_GUITH</name>
<feature type="chain" id="PRO_5030810541" description="Right handed beta helix domain-containing protein" evidence="1">
    <location>
        <begin position="23"/>
        <end position="459"/>
    </location>
</feature>
<dbReference type="InterPro" id="IPR011050">
    <property type="entry name" value="Pectin_lyase_fold/virulence"/>
</dbReference>
<evidence type="ECO:0000313" key="3">
    <source>
        <dbReference type="EMBL" id="CAE2257441.1"/>
    </source>
</evidence>
<proteinExistence type="predicted"/>
<feature type="signal peptide" evidence="1">
    <location>
        <begin position="1"/>
        <end position="22"/>
    </location>
</feature>
<dbReference type="InterPro" id="IPR039448">
    <property type="entry name" value="Beta_helix"/>
</dbReference>
<organism evidence="3">
    <name type="scientific">Guillardia theta</name>
    <name type="common">Cryptophyte</name>
    <name type="synonym">Cryptomonas phi</name>
    <dbReference type="NCBI Taxonomy" id="55529"/>
    <lineage>
        <taxon>Eukaryota</taxon>
        <taxon>Cryptophyceae</taxon>
        <taxon>Pyrenomonadales</taxon>
        <taxon>Geminigeraceae</taxon>
        <taxon>Guillardia</taxon>
    </lineage>
</organism>
<dbReference type="Gene3D" id="2.160.20.10">
    <property type="entry name" value="Single-stranded right-handed beta-helix, Pectin lyase-like"/>
    <property type="match status" value="1"/>
</dbReference>
<dbReference type="InterPro" id="IPR012334">
    <property type="entry name" value="Pectin_lyas_fold"/>
</dbReference>
<gene>
    <name evidence="3" type="ORF">GTHE00462_LOCUS4163</name>
</gene>
<evidence type="ECO:0000256" key="1">
    <source>
        <dbReference type="SAM" id="SignalP"/>
    </source>
</evidence>
<dbReference type="AlphaFoldDB" id="A0A7S4JAF0"/>